<keyword evidence="3" id="KW-1185">Reference proteome</keyword>
<gene>
    <name evidence="2" type="ORF">ATO12_15995</name>
</gene>
<dbReference type="Gene3D" id="2.30.30.40">
    <property type="entry name" value="SH3 Domains"/>
    <property type="match status" value="1"/>
</dbReference>
<dbReference type="PROSITE" id="PS51781">
    <property type="entry name" value="SH3B"/>
    <property type="match status" value="1"/>
</dbReference>
<dbReference type="RefSeq" id="WP_034242142.1">
    <property type="nucleotide sequence ID" value="NZ_AQRA01000005.1"/>
</dbReference>
<sequence>MKIITIIFTTFISLNIYSQEYYFINAKNGLNVRSGSDLSSSKVAKIPYGVLVEKIFDTNKKMTINDNGKIIAGNWVKIKYNNYLYLVSKETEPFVKEGYVFDGYLKKIIDDSIINRSQISSVEFNELKQKSSRQIHKPKKIGSLDSIKKMLKNHIEWTTKFESEEHKRDDLIKSIKTKNGQKLRVNHNSAEDYVFAAGWSGYYPEYDILVLEGGHSIDVCFSIQTGETELTIGNPEYIIPSPQNTHRLNGIFGGHECITYFLQKKINDEFTYLTQFDNNYDICTFKEFYWINETTFIYKIISHKGDAIFFKTEIKDYAVELPASGTKLSDLIPQGWKVLSTSSGDLNNDNIDDVVFAIQNTLPENLEFNDGPGIDTLDLNPRVLGIYFGKSDHIFEKKLQSNEFIILRDSPTMDEPFDGVKILDNGDLQIDFHFWYSAGSWQMSDHQYTFRYQNKAFELITYESSERHRGSGEETDYKVNFITKKMNTSRMYFDDETDEKNEEDLQKKIEIQQLKSLKSLGKPFEWEFQGIRI</sequence>
<organism evidence="2 3">
    <name type="scientific">Aquimarina atlantica</name>
    <dbReference type="NCBI Taxonomy" id="1317122"/>
    <lineage>
        <taxon>Bacteria</taxon>
        <taxon>Pseudomonadati</taxon>
        <taxon>Bacteroidota</taxon>
        <taxon>Flavobacteriia</taxon>
        <taxon>Flavobacteriales</taxon>
        <taxon>Flavobacteriaceae</taxon>
        <taxon>Aquimarina</taxon>
    </lineage>
</organism>
<name>A0A023BTW3_9FLAO</name>
<dbReference type="OrthoDB" id="86940at2"/>
<dbReference type="STRING" id="1317122.ATO12_15995"/>
<dbReference type="EMBL" id="AQRA01000005">
    <property type="protein sequence ID" value="EZH73441.1"/>
    <property type="molecule type" value="Genomic_DNA"/>
</dbReference>
<protein>
    <recommendedName>
        <fullName evidence="1">SH3b domain-containing protein</fullName>
    </recommendedName>
</protein>
<dbReference type="eggNOG" id="ENOG502ZBFF">
    <property type="taxonomic scope" value="Bacteria"/>
</dbReference>
<evidence type="ECO:0000313" key="3">
    <source>
        <dbReference type="Proteomes" id="UP000023541"/>
    </source>
</evidence>
<accession>A0A023BTW3</accession>
<feature type="domain" description="SH3b" evidence="1">
    <location>
        <begin position="19"/>
        <end position="109"/>
    </location>
</feature>
<proteinExistence type="predicted"/>
<dbReference type="AlphaFoldDB" id="A0A023BTW3"/>
<dbReference type="Proteomes" id="UP000023541">
    <property type="component" value="Unassembled WGS sequence"/>
</dbReference>
<dbReference type="InterPro" id="IPR003646">
    <property type="entry name" value="SH3-like_bac-type"/>
</dbReference>
<evidence type="ECO:0000313" key="2">
    <source>
        <dbReference type="EMBL" id="EZH73441.1"/>
    </source>
</evidence>
<reference evidence="2 3" key="1">
    <citation type="submission" date="2014-04" db="EMBL/GenBank/DDBJ databases">
        <title>Aquimarina sp. 22II-S11-z7 Genome Sequencing.</title>
        <authorList>
            <person name="Lai Q."/>
        </authorList>
    </citation>
    <scope>NUCLEOTIDE SEQUENCE [LARGE SCALE GENOMIC DNA]</scope>
    <source>
        <strain evidence="2 3">22II-S11-z7</strain>
    </source>
</reference>
<comment type="caution">
    <text evidence="2">The sequence shown here is derived from an EMBL/GenBank/DDBJ whole genome shotgun (WGS) entry which is preliminary data.</text>
</comment>
<evidence type="ECO:0000259" key="1">
    <source>
        <dbReference type="PROSITE" id="PS51781"/>
    </source>
</evidence>